<dbReference type="PANTHER" id="PTHR43071:SF1">
    <property type="entry name" value="2-AMINO-4-HYDROXY-6-HYDROXYMETHYLDIHYDROPTERIDINE PYROPHOSPHOKINASE"/>
    <property type="match status" value="1"/>
</dbReference>
<dbReference type="GO" id="GO:0005524">
    <property type="term" value="F:ATP binding"/>
    <property type="evidence" value="ECO:0007669"/>
    <property type="project" value="UniProtKB-KW"/>
</dbReference>
<dbReference type="UniPathway" id="UPA00077">
    <property type="reaction ID" value="UER00155"/>
</dbReference>
<keyword evidence="8" id="KW-0067">ATP-binding</keyword>
<evidence type="ECO:0000259" key="13">
    <source>
        <dbReference type="Pfam" id="PF01288"/>
    </source>
</evidence>
<evidence type="ECO:0000256" key="11">
    <source>
        <dbReference type="ARBA" id="ARBA00029766"/>
    </source>
</evidence>
<dbReference type="GO" id="GO:0046656">
    <property type="term" value="P:folic acid biosynthetic process"/>
    <property type="evidence" value="ECO:0007669"/>
    <property type="project" value="UniProtKB-KW"/>
</dbReference>
<name>E4TH91_CALNY</name>
<feature type="domain" description="7,8-dihydro-6-hydroxymethylpterin-pyrophosphokinase" evidence="13">
    <location>
        <begin position="6"/>
        <end position="131"/>
    </location>
</feature>
<evidence type="ECO:0000256" key="4">
    <source>
        <dbReference type="ARBA" id="ARBA00016218"/>
    </source>
</evidence>
<dbReference type="Gene3D" id="3.30.70.560">
    <property type="entry name" value="7,8-Dihydro-6-hydroxymethylpterin-pyrophosphokinase HPPK"/>
    <property type="match status" value="1"/>
</dbReference>
<dbReference type="HOGENOM" id="CLU_097916_1_2_0"/>
<evidence type="ECO:0000256" key="10">
    <source>
        <dbReference type="ARBA" id="ARBA00029409"/>
    </source>
</evidence>
<evidence type="ECO:0000256" key="5">
    <source>
        <dbReference type="ARBA" id="ARBA00022679"/>
    </source>
</evidence>
<dbReference type="KEGG" id="cni:Calni_0874"/>
<evidence type="ECO:0000256" key="12">
    <source>
        <dbReference type="ARBA" id="ARBA00033413"/>
    </source>
</evidence>
<dbReference type="InterPro" id="IPR000550">
    <property type="entry name" value="Hppk"/>
</dbReference>
<keyword evidence="9" id="KW-0289">Folate biosynthesis</keyword>
<dbReference type="Proteomes" id="UP000007039">
    <property type="component" value="Chromosome"/>
</dbReference>
<comment type="function">
    <text evidence="10">Catalyzes the transfer of pyrophosphate from adenosine triphosphate (ATP) to 6-hydroxymethyl-7,8-dihydropterin, an enzymatic step in folate biosynthesis pathway.</text>
</comment>
<dbReference type="NCBIfam" id="TIGR01498">
    <property type="entry name" value="folK"/>
    <property type="match status" value="1"/>
</dbReference>
<evidence type="ECO:0000256" key="6">
    <source>
        <dbReference type="ARBA" id="ARBA00022741"/>
    </source>
</evidence>
<reference evidence="14 15" key="2">
    <citation type="journal article" date="2011" name="Stand. Genomic Sci.">
        <title>Complete genome sequence of Calditerrivibrio nitroreducens type strain (Yu37-1).</title>
        <authorList>
            <person name="Pitluck S."/>
            <person name="Sikorski J."/>
            <person name="Zeytun A."/>
            <person name="Lapidus A."/>
            <person name="Nolan M."/>
            <person name="Lucas S."/>
            <person name="Hammon N."/>
            <person name="Deshpande S."/>
            <person name="Cheng J.F."/>
            <person name="Tapia R."/>
            <person name="Han C."/>
            <person name="Goodwin L."/>
            <person name="Liolios K."/>
            <person name="Pagani I."/>
            <person name="Ivanova N."/>
            <person name="Mavromatis K."/>
            <person name="Pati A."/>
            <person name="Chen A."/>
            <person name="Palaniappan K."/>
            <person name="Hauser L."/>
            <person name="Chang Y.J."/>
            <person name="Jeffries C.D."/>
            <person name="Detter J.C."/>
            <person name="Brambilla E."/>
            <person name="Djao O.D."/>
            <person name="Rohde M."/>
            <person name="Spring S."/>
            <person name="Goker M."/>
            <person name="Woyke T."/>
            <person name="Bristow J."/>
            <person name="Eisen J.A."/>
            <person name="Markowitz V."/>
            <person name="Hugenholtz P."/>
            <person name="Kyrpides N.C."/>
            <person name="Klenk H.P."/>
            <person name="Land M."/>
        </authorList>
    </citation>
    <scope>NUCLEOTIDE SEQUENCE [LARGE SCALE GENOMIC DNA]</scope>
    <source>
        <strain evidence="15">DSM 19672 / NBRC 101217 / Yu37-1</strain>
    </source>
</reference>
<reference key="1">
    <citation type="submission" date="2010-11" db="EMBL/GenBank/DDBJ databases">
        <title>The complete genome of chromosome of Calditerrivibrio nitroreducens DSM 19672.</title>
        <authorList>
            <consortium name="US DOE Joint Genome Institute (JGI-PGF)"/>
            <person name="Lucas S."/>
            <person name="Copeland A."/>
            <person name="Lapidus A."/>
            <person name="Bruce D."/>
            <person name="Goodwin L."/>
            <person name="Pitluck S."/>
            <person name="Kyrpides N."/>
            <person name="Mavromatis K."/>
            <person name="Ivanova N."/>
            <person name="Mikhailova N."/>
            <person name="Zeytun A."/>
            <person name="Brettin T."/>
            <person name="Detter J.C."/>
            <person name="Tapia R."/>
            <person name="Han C."/>
            <person name="Land M."/>
            <person name="Hauser L."/>
            <person name="Markowitz V."/>
            <person name="Cheng J.-F."/>
            <person name="Hugenholtz P."/>
            <person name="Woyke T."/>
            <person name="Wu D."/>
            <person name="Spring S."/>
            <person name="Schroeder M."/>
            <person name="Brambilla E."/>
            <person name="Klenk H.-P."/>
            <person name="Eisen J.A."/>
        </authorList>
    </citation>
    <scope>NUCLEOTIDE SEQUENCE [LARGE SCALE GENOMIC DNA]</scope>
    <source>
        <strain>DSM 19672</strain>
    </source>
</reference>
<keyword evidence="5" id="KW-0808">Transferase</keyword>
<dbReference type="eggNOG" id="COG0801">
    <property type="taxonomic scope" value="Bacteria"/>
</dbReference>
<dbReference type="OrthoDB" id="9808041at2"/>
<keyword evidence="6" id="KW-0547">Nucleotide-binding</keyword>
<evidence type="ECO:0000313" key="14">
    <source>
        <dbReference type="EMBL" id="ADR18785.1"/>
    </source>
</evidence>
<dbReference type="GO" id="GO:0046654">
    <property type="term" value="P:tetrahydrofolate biosynthetic process"/>
    <property type="evidence" value="ECO:0007669"/>
    <property type="project" value="UniProtKB-UniPathway"/>
</dbReference>
<gene>
    <name evidence="14" type="ordered locus">Calni_0874</name>
</gene>
<keyword evidence="15" id="KW-1185">Reference proteome</keyword>
<dbReference type="STRING" id="768670.Calni_0874"/>
<evidence type="ECO:0000256" key="9">
    <source>
        <dbReference type="ARBA" id="ARBA00022909"/>
    </source>
</evidence>
<proteinExistence type="inferred from homology"/>
<protein>
    <recommendedName>
        <fullName evidence="4">2-amino-4-hydroxy-6-hydroxymethyldihydropteridine pyrophosphokinase</fullName>
        <ecNumber evidence="3">2.7.6.3</ecNumber>
    </recommendedName>
    <alternativeName>
        <fullName evidence="11">6-hydroxymethyl-7,8-dihydropterin pyrophosphokinase</fullName>
    </alternativeName>
    <alternativeName>
        <fullName evidence="12">7,8-dihydro-6-hydroxymethylpterin-pyrophosphokinase</fullName>
    </alternativeName>
</protein>
<dbReference type="GO" id="GO:0003848">
    <property type="term" value="F:2-amino-4-hydroxy-6-hydroxymethyldihydropteridine diphosphokinase activity"/>
    <property type="evidence" value="ECO:0007669"/>
    <property type="project" value="UniProtKB-EC"/>
</dbReference>
<evidence type="ECO:0000256" key="7">
    <source>
        <dbReference type="ARBA" id="ARBA00022777"/>
    </source>
</evidence>
<dbReference type="Pfam" id="PF01288">
    <property type="entry name" value="HPPK"/>
    <property type="match status" value="1"/>
</dbReference>
<evidence type="ECO:0000256" key="2">
    <source>
        <dbReference type="ARBA" id="ARBA00005810"/>
    </source>
</evidence>
<organism evidence="14 15">
    <name type="scientific">Calditerrivibrio nitroreducens (strain DSM 19672 / NBRC 101217 / Yu37-1)</name>
    <dbReference type="NCBI Taxonomy" id="768670"/>
    <lineage>
        <taxon>Bacteria</taxon>
        <taxon>Pseudomonadati</taxon>
        <taxon>Deferribacterota</taxon>
        <taxon>Deferribacteres</taxon>
        <taxon>Deferribacterales</taxon>
        <taxon>Calditerrivibrionaceae</taxon>
    </lineage>
</organism>
<keyword evidence="7 14" id="KW-0418">Kinase</keyword>
<dbReference type="EMBL" id="CP002347">
    <property type="protein sequence ID" value="ADR18785.1"/>
    <property type="molecule type" value="Genomic_DNA"/>
</dbReference>
<sequence length="164" mass="18991">MADVLLGLGSNIPPKSKNLKNAIKLLSKHCMIEAVSNIYSSLSLLKDNQEDYFNIVVMVKTDFSPLALLKFLKNIEISLGRIDTGRWNSRIIDIDILDYNNQIIDMKELAVPHLEMHKRSFVLYPLRDIMPDYKHPLFKKDIITMINELDDDLNITILGRLHWQ</sequence>
<evidence type="ECO:0000256" key="8">
    <source>
        <dbReference type="ARBA" id="ARBA00022840"/>
    </source>
</evidence>
<comment type="similarity">
    <text evidence="2">Belongs to the HPPK family.</text>
</comment>
<dbReference type="EC" id="2.7.6.3" evidence="3"/>
<dbReference type="InterPro" id="IPR035907">
    <property type="entry name" value="Hppk_sf"/>
</dbReference>
<evidence type="ECO:0000313" key="15">
    <source>
        <dbReference type="Proteomes" id="UP000007039"/>
    </source>
</evidence>
<dbReference type="PANTHER" id="PTHR43071">
    <property type="entry name" value="2-AMINO-4-HYDROXY-6-HYDROXYMETHYLDIHYDROPTERIDINE PYROPHOSPHOKINASE"/>
    <property type="match status" value="1"/>
</dbReference>
<evidence type="ECO:0000256" key="1">
    <source>
        <dbReference type="ARBA" id="ARBA00005051"/>
    </source>
</evidence>
<dbReference type="CDD" id="cd00483">
    <property type="entry name" value="HPPK"/>
    <property type="match status" value="1"/>
</dbReference>
<dbReference type="GO" id="GO:0016301">
    <property type="term" value="F:kinase activity"/>
    <property type="evidence" value="ECO:0007669"/>
    <property type="project" value="UniProtKB-KW"/>
</dbReference>
<dbReference type="SUPFAM" id="SSF55083">
    <property type="entry name" value="6-hydroxymethyl-7,8-dihydropterin pyrophosphokinase, HPPK"/>
    <property type="match status" value="1"/>
</dbReference>
<evidence type="ECO:0000256" key="3">
    <source>
        <dbReference type="ARBA" id="ARBA00013253"/>
    </source>
</evidence>
<comment type="pathway">
    <text evidence="1">Cofactor biosynthesis; tetrahydrofolate biosynthesis; 2-amino-4-hydroxy-6-hydroxymethyl-7,8-dihydropteridine diphosphate from 7,8-dihydroneopterin triphosphate: step 4/4.</text>
</comment>
<dbReference type="AlphaFoldDB" id="E4TH91"/>
<accession>E4TH91</accession>
<dbReference type="RefSeq" id="WP_013450998.1">
    <property type="nucleotide sequence ID" value="NC_014758.1"/>
</dbReference>